<dbReference type="Proteomes" id="UP001526337">
    <property type="component" value="Unassembled WGS sequence"/>
</dbReference>
<evidence type="ECO:0000313" key="4">
    <source>
        <dbReference type="Proteomes" id="UP001526337"/>
    </source>
</evidence>
<proteinExistence type="predicted"/>
<accession>A0A318PR72</accession>
<name>A0A318PR72_9PROT</name>
<reference evidence="1 4" key="2">
    <citation type="submission" date="2022-07" db="EMBL/GenBank/DDBJ databases">
        <title>Genome stability of Gluconacetobacter entanii AV429.</title>
        <authorList>
            <person name="Trcek J."/>
            <person name="Cepec E."/>
        </authorList>
    </citation>
    <scope>NUCLEOTIDE SEQUENCE [LARGE SCALE GENOMIC DNA]</scope>
    <source>
        <strain evidence="1 4">AV429_2022</strain>
    </source>
</reference>
<dbReference type="AlphaFoldDB" id="A0A318PR72"/>
<dbReference type="OrthoDB" id="7358796at2"/>
<reference evidence="2 3" key="1">
    <citation type="submission" date="2017-07" db="EMBL/GenBank/DDBJ databases">
        <title>A draft genome sequence of Gluconacetobacter entanii LTH 4560.</title>
        <authorList>
            <person name="Skraban J."/>
            <person name="Cleenwerck I."/>
            <person name="Vandamme P."/>
            <person name="Trcek J."/>
        </authorList>
    </citation>
    <scope>NUCLEOTIDE SEQUENCE [LARGE SCALE GENOMIC DNA]</scope>
    <source>
        <strain evidence="2 3">LTH 4560</strain>
    </source>
</reference>
<dbReference type="EMBL" id="JANGSQ010000111">
    <property type="protein sequence ID" value="MCW4592277.1"/>
    <property type="molecule type" value="Genomic_DNA"/>
</dbReference>
<evidence type="ECO:0008006" key="5">
    <source>
        <dbReference type="Google" id="ProtNLM"/>
    </source>
</evidence>
<evidence type="ECO:0000313" key="2">
    <source>
        <dbReference type="EMBL" id="PYD62424.1"/>
    </source>
</evidence>
<organism evidence="2 3">
    <name type="scientific">Gluconacetobacter entanii</name>
    <dbReference type="NCBI Taxonomy" id="108528"/>
    <lineage>
        <taxon>Bacteria</taxon>
        <taxon>Pseudomonadati</taxon>
        <taxon>Pseudomonadota</taxon>
        <taxon>Alphaproteobacteria</taxon>
        <taxon>Acetobacterales</taxon>
        <taxon>Acetobacteraceae</taxon>
        <taxon>Gluconacetobacter</taxon>
    </lineage>
</organism>
<comment type="caution">
    <text evidence="2">The sequence shown here is derived from an EMBL/GenBank/DDBJ whole genome shotgun (WGS) entry which is preliminary data.</text>
</comment>
<protein>
    <recommendedName>
        <fullName evidence="5">DUF4258 domain-containing protein</fullName>
    </recommendedName>
</protein>
<dbReference type="EMBL" id="NKUF01000035">
    <property type="protein sequence ID" value="PYD62424.1"/>
    <property type="molecule type" value="Genomic_DNA"/>
</dbReference>
<evidence type="ECO:0000313" key="3">
    <source>
        <dbReference type="Proteomes" id="UP000248301"/>
    </source>
</evidence>
<sequence>MACTVSKKHSRDTLKSCAHTIGAMTKHATRRSQQRAIRPMVLALLLEHGARKPAGSGSEMVYLPRHRHEELLAEGICTDDDRLKGIYAIISADDQIVTVGHRTRRLWR</sequence>
<dbReference type="RefSeq" id="WP_110914302.1">
    <property type="nucleotide sequence ID" value="NZ_JABJWD010000003.1"/>
</dbReference>
<dbReference type="Proteomes" id="UP000248301">
    <property type="component" value="Unassembled WGS sequence"/>
</dbReference>
<evidence type="ECO:0000313" key="1">
    <source>
        <dbReference type="EMBL" id="MCW4592277.1"/>
    </source>
</evidence>
<gene>
    <name evidence="2" type="ORF">CFR72_12640</name>
    <name evidence="1" type="ORF">NO263_16955</name>
</gene>
<keyword evidence="4" id="KW-1185">Reference proteome</keyword>